<name>A0A4C1UNH7_EUMVA</name>
<gene>
    <name evidence="1" type="ORF">EVAR_83616_1</name>
</gene>
<proteinExistence type="predicted"/>
<protein>
    <submittedName>
        <fullName evidence="1">Uncharacterized protein</fullName>
    </submittedName>
</protein>
<sequence>MLQELLLKDCRADMSTENWNNQVFVTPLLKSSSLNLGLWTLVLRVGPLRVAKCGNAPVTSEIEDSTKLNALYQQWAAIKLRPQLRRSDKTRCDKNVNSSRTGAIKYLIPQGGRTPRRRSARGVHEVVTRRAHFEKPTARRIVDDVRHDVSDVCYLPSLDYDRTVIAYRLKLVYLQRRIRLVDKNNAKLLQSQKCLEPETRIGCQGTRRVVSGAAVRSEGPGGHKF</sequence>
<reference evidence="1 2" key="1">
    <citation type="journal article" date="2019" name="Commun. Biol.">
        <title>The bagworm genome reveals a unique fibroin gene that provides high tensile strength.</title>
        <authorList>
            <person name="Kono N."/>
            <person name="Nakamura H."/>
            <person name="Ohtoshi R."/>
            <person name="Tomita M."/>
            <person name="Numata K."/>
            <person name="Arakawa K."/>
        </authorList>
    </citation>
    <scope>NUCLEOTIDE SEQUENCE [LARGE SCALE GENOMIC DNA]</scope>
</reference>
<dbReference type="EMBL" id="BGZK01000201">
    <property type="protein sequence ID" value="GBP27985.1"/>
    <property type="molecule type" value="Genomic_DNA"/>
</dbReference>
<dbReference type="Proteomes" id="UP000299102">
    <property type="component" value="Unassembled WGS sequence"/>
</dbReference>
<comment type="caution">
    <text evidence="1">The sequence shown here is derived from an EMBL/GenBank/DDBJ whole genome shotgun (WGS) entry which is preliminary data.</text>
</comment>
<keyword evidence="2" id="KW-1185">Reference proteome</keyword>
<evidence type="ECO:0000313" key="1">
    <source>
        <dbReference type="EMBL" id="GBP27985.1"/>
    </source>
</evidence>
<organism evidence="1 2">
    <name type="scientific">Eumeta variegata</name>
    <name type="common">Bagworm moth</name>
    <name type="synonym">Eumeta japonica</name>
    <dbReference type="NCBI Taxonomy" id="151549"/>
    <lineage>
        <taxon>Eukaryota</taxon>
        <taxon>Metazoa</taxon>
        <taxon>Ecdysozoa</taxon>
        <taxon>Arthropoda</taxon>
        <taxon>Hexapoda</taxon>
        <taxon>Insecta</taxon>
        <taxon>Pterygota</taxon>
        <taxon>Neoptera</taxon>
        <taxon>Endopterygota</taxon>
        <taxon>Lepidoptera</taxon>
        <taxon>Glossata</taxon>
        <taxon>Ditrysia</taxon>
        <taxon>Tineoidea</taxon>
        <taxon>Psychidae</taxon>
        <taxon>Oiketicinae</taxon>
        <taxon>Eumeta</taxon>
    </lineage>
</organism>
<dbReference type="AlphaFoldDB" id="A0A4C1UNH7"/>
<accession>A0A4C1UNH7</accession>
<evidence type="ECO:0000313" key="2">
    <source>
        <dbReference type="Proteomes" id="UP000299102"/>
    </source>
</evidence>